<protein>
    <submittedName>
        <fullName evidence="1">Lycopene cyclase</fullName>
    </submittedName>
</protein>
<reference evidence="1 2" key="1">
    <citation type="submission" date="2020-01" db="EMBL/GenBank/DDBJ databases">
        <title>Genome analysis.</title>
        <authorList>
            <person name="Wu S."/>
            <person name="Wang G."/>
        </authorList>
    </citation>
    <scope>NUCLEOTIDE SEQUENCE [LARGE SCALE GENOMIC DNA]</scope>
    <source>
        <strain evidence="1 2">SYL130</strain>
    </source>
</reference>
<dbReference type="RefSeq" id="WP_161817098.1">
    <property type="nucleotide sequence ID" value="NZ_JAACJS010000002.1"/>
</dbReference>
<dbReference type="Gene3D" id="3.50.50.60">
    <property type="entry name" value="FAD/NAD(P)-binding domain"/>
    <property type="match status" value="1"/>
</dbReference>
<dbReference type="Pfam" id="PF05834">
    <property type="entry name" value="Lycopene_cycl"/>
    <property type="match status" value="1"/>
</dbReference>
<accession>A0ABW9ZQN6</accession>
<name>A0ABW9ZQN6_9BACT</name>
<proteinExistence type="predicted"/>
<dbReference type="EMBL" id="JAACJS010000002">
    <property type="protein sequence ID" value="NCI48787.1"/>
    <property type="molecule type" value="Genomic_DNA"/>
</dbReference>
<dbReference type="Proteomes" id="UP000753802">
    <property type="component" value="Unassembled WGS sequence"/>
</dbReference>
<evidence type="ECO:0000313" key="1">
    <source>
        <dbReference type="EMBL" id="NCI48787.1"/>
    </source>
</evidence>
<organism evidence="1 2">
    <name type="scientific">Sediminibacterium roseum</name>
    <dbReference type="NCBI Taxonomy" id="1978412"/>
    <lineage>
        <taxon>Bacteria</taxon>
        <taxon>Pseudomonadati</taxon>
        <taxon>Bacteroidota</taxon>
        <taxon>Chitinophagia</taxon>
        <taxon>Chitinophagales</taxon>
        <taxon>Chitinophagaceae</taxon>
        <taxon>Sediminibacterium</taxon>
    </lineage>
</organism>
<dbReference type="SUPFAM" id="SSF51905">
    <property type="entry name" value="FAD/NAD(P)-binding domain"/>
    <property type="match status" value="1"/>
</dbReference>
<evidence type="ECO:0000313" key="2">
    <source>
        <dbReference type="Proteomes" id="UP000753802"/>
    </source>
</evidence>
<keyword evidence="2" id="KW-1185">Reference proteome</keyword>
<dbReference type="InterPro" id="IPR036188">
    <property type="entry name" value="FAD/NAD-bd_sf"/>
</dbReference>
<sequence length="381" mass="43766">MQTHYDYIITGAGCAGSSLLMRMMREPFFACKRILVIDQSQKNKNDRTWCFWEKESGLFESIVFRRWTKLDFLSNDFSATLAIDPYQYKMIRGIDLYELARTASAGHSNIDWHQGTVKNIYTENNKAIVELENEKISATYVFNSIVQLNESHSSGNWDLLQHFKGYLIESKTDAFDPARATFMDFRVHQNHGTTFVYCLPVSPTTALVEYTLFTETLLPQDVYEEELRAYIASSLHLSEYEILHEEYGVIPMTSRRFPLQTGRVVHMGVAGGQVKGSSGYAFQFIQKRTEEIVGGLMNGSASFSRRSFTDQKFYFYDRVLLNVLCNKKMEGAAIFASIFRKNPPERVLRFLDNESGLMDDLRIMRSVPVSVFLPAALQELF</sequence>
<gene>
    <name evidence="1" type="ORF">GWC95_02560</name>
</gene>
<comment type="caution">
    <text evidence="1">The sequence shown here is derived from an EMBL/GenBank/DDBJ whole genome shotgun (WGS) entry which is preliminary data.</text>
</comment>